<gene>
    <name evidence="3" type="ORF">BWX89_01159</name>
</gene>
<dbReference type="SMART" id="SM00834">
    <property type="entry name" value="CxxC_CXXC_SSSS"/>
    <property type="match status" value="1"/>
</dbReference>
<dbReference type="NCBIfam" id="TIGR02605">
    <property type="entry name" value="CxxC_CxxC_SSSS"/>
    <property type="match status" value="1"/>
</dbReference>
<dbReference type="InterPro" id="IPR013429">
    <property type="entry name" value="Regulatory_FmdB_Zinc_ribbon"/>
</dbReference>
<dbReference type="EMBL" id="MWDQ01000107">
    <property type="protein sequence ID" value="OQB72920.1"/>
    <property type="molecule type" value="Genomic_DNA"/>
</dbReference>
<accession>A0A1V6C7W0</accession>
<dbReference type="Pfam" id="PF09723">
    <property type="entry name" value="Zn_ribbon_8"/>
    <property type="match status" value="1"/>
</dbReference>
<evidence type="ECO:0000259" key="2">
    <source>
        <dbReference type="SMART" id="SM00834"/>
    </source>
</evidence>
<protein>
    <submittedName>
        <fullName evidence="3">Zinc ribbon domain protein</fullName>
    </submittedName>
</protein>
<dbReference type="AlphaFoldDB" id="A0A1V6C7W0"/>
<comment type="caution">
    <text evidence="3">The sequence shown here is derived from an EMBL/GenBank/DDBJ whole genome shotgun (WGS) entry which is preliminary data.</text>
</comment>
<name>A0A1V6C7W0_UNCT6</name>
<feature type="domain" description="Putative regulatory protein FmdB zinc ribbon" evidence="2">
    <location>
        <begin position="1"/>
        <end position="41"/>
    </location>
</feature>
<proteinExistence type="predicted"/>
<evidence type="ECO:0000313" key="3">
    <source>
        <dbReference type="EMBL" id="OQB72920.1"/>
    </source>
</evidence>
<reference evidence="3" key="1">
    <citation type="submission" date="2017-02" db="EMBL/GenBank/DDBJ databases">
        <title>Delving into the versatile metabolic prowess of the omnipresent phylum Bacteroidetes.</title>
        <authorList>
            <person name="Nobu M.K."/>
            <person name="Mei R."/>
            <person name="Narihiro T."/>
            <person name="Kuroda K."/>
            <person name="Liu W.-T."/>
        </authorList>
    </citation>
    <scope>NUCLEOTIDE SEQUENCE</scope>
    <source>
        <strain evidence="3">ADurb.Bin131</strain>
    </source>
</reference>
<dbReference type="PANTHER" id="PTHR34404:SF2">
    <property type="entry name" value="CONSERVED SERINE RICH PROTEIN"/>
    <property type="match status" value="1"/>
</dbReference>
<sequence length="92" mass="10103">MPTYDYECKVCGHSYRKFQKMTDEPDKICPKCSGEVRRLIGLGGGVIFKGSGFYTTDYRSPEYIKRAKEESGDNSGSSCGSCSSKNCSTCGK</sequence>
<dbReference type="Proteomes" id="UP000485562">
    <property type="component" value="Unassembled WGS sequence"/>
</dbReference>
<organism evidence="3">
    <name type="scientific">candidate division TA06 bacterium ADurb.Bin131</name>
    <dbReference type="NCBI Taxonomy" id="1852827"/>
    <lineage>
        <taxon>Bacteria</taxon>
        <taxon>Bacteria division TA06</taxon>
    </lineage>
</organism>
<dbReference type="PANTHER" id="PTHR34404">
    <property type="entry name" value="REGULATORY PROTEIN, FMDB FAMILY"/>
    <property type="match status" value="1"/>
</dbReference>
<evidence type="ECO:0000256" key="1">
    <source>
        <dbReference type="SAM" id="MobiDB-lite"/>
    </source>
</evidence>
<feature type="region of interest" description="Disordered" evidence="1">
    <location>
        <begin position="69"/>
        <end position="92"/>
    </location>
</feature>
<feature type="compositionally biased region" description="Low complexity" evidence="1">
    <location>
        <begin position="73"/>
        <end position="92"/>
    </location>
</feature>